<dbReference type="KEGG" id="nnu:104605006"/>
<evidence type="ECO:0000259" key="2">
    <source>
        <dbReference type="Pfam" id="PF07714"/>
    </source>
</evidence>
<dbReference type="PANTHER" id="PTHR27006">
    <property type="entry name" value="PROMASTIGOTE SURFACE ANTIGEN PROTEIN PSA"/>
    <property type="match status" value="1"/>
</dbReference>
<evidence type="ECO:0000313" key="3">
    <source>
        <dbReference type="Proteomes" id="UP000189703"/>
    </source>
</evidence>
<dbReference type="InParanoid" id="A0A1U8AXW3"/>
<dbReference type="InterPro" id="IPR001245">
    <property type="entry name" value="Ser-Thr/Tyr_kinase_cat_dom"/>
</dbReference>
<dbReference type="OrthoDB" id="688481at2759"/>
<dbReference type="InterPro" id="IPR011009">
    <property type="entry name" value="Kinase-like_dom_sf"/>
</dbReference>
<evidence type="ECO:0000256" key="1">
    <source>
        <dbReference type="SAM" id="MobiDB-lite"/>
    </source>
</evidence>
<dbReference type="GeneID" id="104605006"/>
<organism evidence="3 4">
    <name type="scientific">Nelumbo nucifera</name>
    <name type="common">Sacred lotus</name>
    <dbReference type="NCBI Taxonomy" id="4432"/>
    <lineage>
        <taxon>Eukaryota</taxon>
        <taxon>Viridiplantae</taxon>
        <taxon>Streptophyta</taxon>
        <taxon>Embryophyta</taxon>
        <taxon>Tracheophyta</taxon>
        <taxon>Spermatophyta</taxon>
        <taxon>Magnoliopsida</taxon>
        <taxon>Proteales</taxon>
        <taxon>Nelumbonaceae</taxon>
        <taxon>Nelumbo</taxon>
    </lineage>
</organism>
<dbReference type="Pfam" id="PF07714">
    <property type="entry name" value="PK_Tyr_Ser-Thr"/>
    <property type="match status" value="1"/>
</dbReference>
<evidence type="ECO:0000313" key="4">
    <source>
        <dbReference type="RefSeq" id="XP_010267900.1"/>
    </source>
</evidence>
<dbReference type="OMA" id="WRIWREG"/>
<keyword evidence="3" id="KW-1185">Reference proteome</keyword>
<dbReference type="RefSeq" id="XP_010267900.1">
    <property type="nucleotide sequence ID" value="XM_010269598.1"/>
</dbReference>
<proteinExistence type="predicted"/>
<sequence length="135" mass="15096">MAPEYIKHGHFSVKSDVFSFGVILVEIVWRNWNEGTAMELVDSTLREGCSRQQVMRCIHIGLLCVQENEADRPTMASIMLMLNSYSVTLSIPSSLAFFLNSRRMGSEVPSGENDSRATESTASANEMSLSQFEPR</sequence>
<gene>
    <name evidence="4" type="primary">LOC104605006</name>
</gene>
<reference evidence="4" key="1">
    <citation type="submission" date="2025-08" db="UniProtKB">
        <authorList>
            <consortium name="RefSeq"/>
        </authorList>
    </citation>
    <scope>IDENTIFICATION</scope>
</reference>
<name>A0A1U8AXW3_NELNU</name>
<dbReference type="PANTHER" id="PTHR27006:SF606">
    <property type="entry name" value="INTERLEUKIN-1 RECEPTOR-ASSOCIATED KINASE 4"/>
    <property type="match status" value="1"/>
</dbReference>
<dbReference type="Gene3D" id="1.10.510.10">
    <property type="entry name" value="Transferase(Phosphotransferase) domain 1"/>
    <property type="match status" value="1"/>
</dbReference>
<accession>A0A1U8AXW3</accession>
<dbReference type="Proteomes" id="UP000189703">
    <property type="component" value="Unplaced"/>
</dbReference>
<dbReference type="SUPFAM" id="SSF56112">
    <property type="entry name" value="Protein kinase-like (PK-like)"/>
    <property type="match status" value="1"/>
</dbReference>
<dbReference type="AlphaFoldDB" id="A0A1U8AXW3"/>
<feature type="domain" description="Serine-threonine/tyrosine-protein kinase catalytic" evidence="2">
    <location>
        <begin position="1"/>
        <end position="80"/>
    </location>
</feature>
<feature type="compositionally biased region" description="Polar residues" evidence="1">
    <location>
        <begin position="118"/>
        <end position="135"/>
    </location>
</feature>
<protein>
    <submittedName>
        <fullName evidence="4">Cysteine-rich receptor-like protein kinase 29</fullName>
    </submittedName>
</protein>
<dbReference type="GO" id="GO:0004672">
    <property type="term" value="F:protein kinase activity"/>
    <property type="evidence" value="ECO:0007669"/>
    <property type="project" value="InterPro"/>
</dbReference>
<feature type="region of interest" description="Disordered" evidence="1">
    <location>
        <begin position="105"/>
        <end position="135"/>
    </location>
</feature>